<gene>
    <name evidence="1" type="ORF">JAAARDRAFT_32188</name>
</gene>
<dbReference type="InParanoid" id="A0A067QEZ1"/>
<keyword evidence="2" id="KW-1185">Reference proteome</keyword>
<sequence length="438" mass="48606">MSVAPSPFATLLRRSKFATFDPAIAQVYTTYGGSAPRGDWGLKRPLPIRRRGAAVTVRSVDSREQVTEWRAAEAEARWIARFAELGIESPRLQDTSGANDPTTWGAKLENSGKRDWVVDSEYALGLKDGADTIPKPLADEESAEAARKEATFRPATLPNIYGMGEKRFEKYLEQLRKKREEFKEFTAAERKMSLYEQSQRNDDWFRKFLQSSVNKSYEVEGSRAIEPQPHTFAGLSYTHAPPLQAYFLTKPLPGRLITKKVNKLERLDDSEFFIASFAGMTTKVSTKLSGGKNNTLMDGKEQLGGAAVIPMNVAKSETKLRLSHAYLAKAPEVVGPRFRGQATRKEGLKGVVLQTHARGYYFADVTRPNPHLPGSAEYVSAEDDSISAGRPMKFQARFSKPPTFTRKPIVKRAAGKDGAKILDLLANVLKSTPSNNGK</sequence>
<dbReference type="Proteomes" id="UP000027265">
    <property type="component" value="Unassembled WGS sequence"/>
</dbReference>
<dbReference type="InterPro" id="IPR016712">
    <property type="entry name" value="Rbsml_bS1m-like"/>
</dbReference>
<dbReference type="EMBL" id="KL197713">
    <property type="protein sequence ID" value="KDQ61186.1"/>
    <property type="molecule type" value="Genomic_DNA"/>
</dbReference>
<dbReference type="HOGENOM" id="CLU_036734_0_0_1"/>
<dbReference type="AlphaFoldDB" id="A0A067QEZ1"/>
<dbReference type="PANTHER" id="PTHR28058">
    <property type="entry name" value="37S RIBOSOMAL PROTEIN MRP51, MITOCHONDRIAL"/>
    <property type="match status" value="1"/>
</dbReference>
<evidence type="ECO:0000313" key="2">
    <source>
        <dbReference type="Proteomes" id="UP000027265"/>
    </source>
</evidence>
<dbReference type="STRING" id="933084.A0A067QEZ1"/>
<reference evidence="2" key="1">
    <citation type="journal article" date="2014" name="Proc. Natl. Acad. Sci. U.S.A.">
        <title>Extensive sampling of basidiomycete genomes demonstrates inadequacy of the white-rot/brown-rot paradigm for wood decay fungi.</title>
        <authorList>
            <person name="Riley R."/>
            <person name="Salamov A.A."/>
            <person name="Brown D.W."/>
            <person name="Nagy L.G."/>
            <person name="Floudas D."/>
            <person name="Held B.W."/>
            <person name="Levasseur A."/>
            <person name="Lombard V."/>
            <person name="Morin E."/>
            <person name="Otillar R."/>
            <person name="Lindquist E.A."/>
            <person name="Sun H."/>
            <person name="LaButti K.M."/>
            <person name="Schmutz J."/>
            <person name="Jabbour D."/>
            <person name="Luo H."/>
            <person name="Baker S.E."/>
            <person name="Pisabarro A.G."/>
            <person name="Walton J.D."/>
            <person name="Blanchette R.A."/>
            <person name="Henrissat B."/>
            <person name="Martin F."/>
            <person name="Cullen D."/>
            <person name="Hibbett D.S."/>
            <person name="Grigoriev I.V."/>
        </authorList>
    </citation>
    <scope>NUCLEOTIDE SEQUENCE [LARGE SCALE GENOMIC DNA]</scope>
    <source>
        <strain evidence="2">MUCL 33604</strain>
    </source>
</reference>
<dbReference type="PANTHER" id="PTHR28058:SF1">
    <property type="entry name" value="SMALL RIBOSOMAL SUBUNIT PROTEIN BS1M"/>
    <property type="match status" value="1"/>
</dbReference>
<evidence type="ECO:0008006" key="3">
    <source>
        <dbReference type="Google" id="ProtNLM"/>
    </source>
</evidence>
<accession>A0A067QEZ1</accession>
<organism evidence="1 2">
    <name type="scientific">Jaapia argillacea MUCL 33604</name>
    <dbReference type="NCBI Taxonomy" id="933084"/>
    <lineage>
        <taxon>Eukaryota</taxon>
        <taxon>Fungi</taxon>
        <taxon>Dikarya</taxon>
        <taxon>Basidiomycota</taxon>
        <taxon>Agaricomycotina</taxon>
        <taxon>Agaricomycetes</taxon>
        <taxon>Agaricomycetidae</taxon>
        <taxon>Jaapiales</taxon>
        <taxon>Jaapiaceae</taxon>
        <taxon>Jaapia</taxon>
    </lineage>
</organism>
<evidence type="ECO:0000313" key="1">
    <source>
        <dbReference type="EMBL" id="KDQ61186.1"/>
    </source>
</evidence>
<name>A0A067QEZ1_9AGAM</name>
<dbReference type="OrthoDB" id="2735536at2759"/>
<dbReference type="Pfam" id="PF11709">
    <property type="entry name" value="Mit_ribos_Mrp51"/>
    <property type="match status" value="1"/>
</dbReference>
<proteinExistence type="predicted"/>
<protein>
    <recommendedName>
        <fullName evidence="3">Mitochondrial ribosomal protein MRP51</fullName>
    </recommendedName>
</protein>